<dbReference type="Proteomes" id="UP001417504">
    <property type="component" value="Unassembled WGS sequence"/>
</dbReference>
<accession>A0AAP0JR54</accession>
<name>A0AAP0JR54_9MAGN</name>
<evidence type="ECO:0000313" key="1">
    <source>
        <dbReference type="EMBL" id="KAK9138419.1"/>
    </source>
</evidence>
<keyword evidence="2" id="KW-1185">Reference proteome</keyword>
<proteinExistence type="predicted"/>
<organism evidence="1 2">
    <name type="scientific">Stephania japonica</name>
    <dbReference type="NCBI Taxonomy" id="461633"/>
    <lineage>
        <taxon>Eukaryota</taxon>
        <taxon>Viridiplantae</taxon>
        <taxon>Streptophyta</taxon>
        <taxon>Embryophyta</taxon>
        <taxon>Tracheophyta</taxon>
        <taxon>Spermatophyta</taxon>
        <taxon>Magnoliopsida</taxon>
        <taxon>Ranunculales</taxon>
        <taxon>Menispermaceae</taxon>
        <taxon>Menispermoideae</taxon>
        <taxon>Cissampelideae</taxon>
        <taxon>Stephania</taxon>
    </lineage>
</organism>
<comment type="caution">
    <text evidence="1">The sequence shown here is derived from an EMBL/GenBank/DDBJ whole genome shotgun (WGS) entry which is preliminary data.</text>
</comment>
<gene>
    <name evidence="1" type="ORF">Sjap_009013</name>
</gene>
<dbReference type="AlphaFoldDB" id="A0AAP0JR54"/>
<evidence type="ECO:0000313" key="2">
    <source>
        <dbReference type="Proteomes" id="UP001417504"/>
    </source>
</evidence>
<dbReference type="EMBL" id="JBBNAE010000003">
    <property type="protein sequence ID" value="KAK9138419.1"/>
    <property type="molecule type" value="Genomic_DNA"/>
</dbReference>
<sequence>MAFIFFLFPKSGFSLQMIFLNFLTTTCDVCDQIQMRSILQLSSSAPPSFGFTGFDPNYYKSYFRWVSKFRLATAGWLVYNYAPS</sequence>
<reference evidence="1 2" key="1">
    <citation type="submission" date="2024-01" db="EMBL/GenBank/DDBJ databases">
        <title>Genome assemblies of Stephania.</title>
        <authorList>
            <person name="Yang L."/>
        </authorList>
    </citation>
    <scope>NUCLEOTIDE SEQUENCE [LARGE SCALE GENOMIC DNA]</scope>
    <source>
        <strain evidence="1">QJT</strain>
        <tissue evidence="1">Leaf</tissue>
    </source>
</reference>
<protein>
    <submittedName>
        <fullName evidence="1">Uncharacterized protein</fullName>
    </submittedName>
</protein>